<dbReference type="SUPFAM" id="SSF82866">
    <property type="entry name" value="Multidrug efflux transporter AcrB transmembrane domain"/>
    <property type="match status" value="2"/>
</dbReference>
<feature type="transmembrane region" description="Helical" evidence="1">
    <location>
        <begin position="484"/>
        <end position="508"/>
    </location>
</feature>
<keyword evidence="1" id="KW-0812">Transmembrane</keyword>
<dbReference type="PRINTS" id="PR00702">
    <property type="entry name" value="ACRIFLAVINRP"/>
</dbReference>
<dbReference type="PANTHER" id="PTHR32063">
    <property type="match status" value="1"/>
</dbReference>
<proteinExistence type="predicted"/>
<feature type="transmembrane region" description="Helical" evidence="1">
    <location>
        <begin position="550"/>
        <end position="573"/>
    </location>
</feature>
<dbReference type="SUPFAM" id="SSF82693">
    <property type="entry name" value="Multidrug efflux transporter AcrB pore domain, PN1, PN2, PC1 and PC2 subdomains"/>
    <property type="match status" value="3"/>
</dbReference>
<dbReference type="Gene3D" id="1.20.1640.10">
    <property type="entry name" value="Multidrug efflux transporter AcrB transmembrane domain"/>
    <property type="match status" value="2"/>
</dbReference>
<feature type="transmembrane region" description="Helical" evidence="1">
    <location>
        <begin position="983"/>
        <end position="1003"/>
    </location>
</feature>
<accession>A0AA48HFB8</accession>
<reference evidence="2" key="1">
    <citation type="submission" date="2023-01" db="EMBL/GenBank/DDBJ databases">
        <title>Complete genome sequence of Planctobacterium marinum strain Dej080120_11.</title>
        <authorList>
            <person name="Ueki S."/>
            <person name="Maruyama F."/>
        </authorList>
    </citation>
    <scope>NUCLEOTIDE SEQUENCE</scope>
    <source>
        <strain evidence="2">Dej080120_11</strain>
    </source>
</reference>
<organism evidence="2 3">
    <name type="scientific">Planctobacterium marinum</name>
    <dbReference type="NCBI Taxonomy" id="1631968"/>
    <lineage>
        <taxon>Bacteria</taxon>
        <taxon>Pseudomonadati</taxon>
        <taxon>Pseudomonadota</taxon>
        <taxon>Gammaproteobacteria</taxon>
        <taxon>Alteromonadales</taxon>
        <taxon>Alteromonadaceae</taxon>
        <taxon>Planctobacterium</taxon>
    </lineage>
</organism>
<dbReference type="Gene3D" id="3.30.2090.10">
    <property type="entry name" value="Multidrug efflux transporter AcrB TolC docking domain, DN and DC subdomains"/>
    <property type="match status" value="2"/>
</dbReference>
<keyword evidence="3" id="KW-1185">Reference proteome</keyword>
<dbReference type="RefSeq" id="WP_338291300.1">
    <property type="nucleotide sequence ID" value="NZ_AP027272.1"/>
</dbReference>
<feature type="transmembrane region" description="Helical" evidence="1">
    <location>
        <begin position="355"/>
        <end position="373"/>
    </location>
</feature>
<evidence type="ECO:0000313" key="2">
    <source>
        <dbReference type="EMBL" id="BDX05331.1"/>
    </source>
</evidence>
<dbReference type="SUPFAM" id="SSF82714">
    <property type="entry name" value="Multidrug efflux transporter AcrB TolC docking domain, DN and DC subdomains"/>
    <property type="match status" value="2"/>
</dbReference>
<feature type="transmembrane region" description="Helical" evidence="1">
    <location>
        <begin position="407"/>
        <end position="427"/>
    </location>
</feature>
<gene>
    <name evidence="2" type="ORF">MACH26_08520</name>
</gene>
<feature type="transmembrane region" description="Helical" evidence="1">
    <location>
        <begin position="910"/>
        <end position="931"/>
    </location>
</feature>
<dbReference type="AlphaFoldDB" id="A0AA48HFB8"/>
<keyword evidence="1" id="KW-0472">Membrane</keyword>
<dbReference type="EMBL" id="AP027272">
    <property type="protein sequence ID" value="BDX05331.1"/>
    <property type="molecule type" value="Genomic_DNA"/>
</dbReference>
<sequence length="1062" mass="114780">MSAHNSSVRKMPWYSLFFRNGHLLLLSIVIVMVAGLSALVNLPRLEDPRIDLRNVIALTPFPGASAERVEALVSDVIEDELRQLDEIKELKSTSRAGISVVSIELQAWVDNSTNEQIFSEIRDRLSEAAKKFPQGAGEPNLDTQRGATSFTLKVALSPVADVQTEQGFKDLSITTRLSEELSDRLRNVPGTEIVRIYGDPEEEILVSIDAVQLANAGLTVAQAAALIAANDPKAPAGVVRNQNNNLRVQVASELDTLESVRDIPLRSDAVNGYLRVGDIAQVERSWQQPQQDIALLDGEQVILVAARMQTTVRVDKWMANAKEVVAEFDKEFAGTVHTEIIFDQNIYTEQRLADLTQNLLLGSVVVMLVVLLFMGARAAWIVGLSLPLSAAFAIFSLSFYGQQIHQMSIFGIIVAIGLLIDNAIVITDEIRANLQNKAMSRLDALVTSLRHLFVPLLASTLTTILGFMPIFLLPGNIGDFVSPIAISVVMALIGSLFISLTIIAALAARFLPRKPGGSEASWYQAGVQMPLITQLFKSRLQSAIENPLKVLWLPIGLPILGFVLAGQLGNVFFPSADRDQFEMYIWMPAGTSIERTYDVTREIDVQVREHDLVQQVTWLVGGSVPSVYYNQVMTRDNTPYFAQAVVSAVSVDGAATLISELQFELSEQFPQAQIVVRPFGQGPPISAPIGVDIFGPDLEVLQQLGEQVRLAMSEIPGITQSIASIETGEPELILSTSYNESLLAGLSYNDIAAQLQSALDGATGGSILEGTEEIPVRVRLSNQERKDTSELASLPILNSQLSQQQTWVPLSALGEFELKPTMSGISRNDGVRVNHIEAFLLPNATAIDVSNRLLELINDGRIQLPQGYSIKMKGDADKQQEALGQLATYAPVLLVLMLATLILSFNSFRLAGVIGAVAMLSVGLGMLSLWISGLPVGFNPILGSAGLIGVAINGSIVVIAAINADERAVMGDSAAIVEATMSCSRHILSTTVTTVGGFIPLLLFSEGTFWPPLAVVLAGGVGFSVILSLIFTPVVVSVINRRKARKINAGKSQSGESLAFSR</sequence>
<dbReference type="GO" id="GO:0005886">
    <property type="term" value="C:plasma membrane"/>
    <property type="evidence" value="ECO:0007669"/>
    <property type="project" value="TreeGrafter"/>
</dbReference>
<dbReference type="Gene3D" id="3.30.70.1430">
    <property type="entry name" value="Multidrug efflux transporter AcrB pore domain"/>
    <property type="match status" value="2"/>
</dbReference>
<dbReference type="Proteomes" id="UP001333710">
    <property type="component" value="Chromosome"/>
</dbReference>
<dbReference type="GO" id="GO:0042910">
    <property type="term" value="F:xenobiotic transmembrane transporter activity"/>
    <property type="evidence" value="ECO:0007669"/>
    <property type="project" value="TreeGrafter"/>
</dbReference>
<feature type="transmembrane region" description="Helical" evidence="1">
    <location>
        <begin position="21"/>
        <end position="40"/>
    </location>
</feature>
<protein>
    <submittedName>
        <fullName evidence="2">Acriflavin resistance protein</fullName>
    </submittedName>
</protein>
<feature type="transmembrane region" description="Helical" evidence="1">
    <location>
        <begin position="448"/>
        <end position="472"/>
    </location>
</feature>
<keyword evidence="1" id="KW-1133">Transmembrane helix</keyword>
<dbReference type="InterPro" id="IPR001036">
    <property type="entry name" value="Acrflvin-R"/>
</dbReference>
<dbReference type="Pfam" id="PF00873">
    <property type="entry name" value="ACR_tran"/>
    <property type="match status" value="1"/>
</dbReference>
<name>A0AA48HFB8_9ALTE</name>
<dbReference type="PANTHER" id="PTHR32063:SF18">
    <property type="entry name" value="CATION EFFLUX SYSTEM PROTEIN"/>
    <property type="match status" value="1"/>
</dbReference>
<dbReference type="Gene3D" id="3.30.70.1320">
    <property type="entry name" value="Multidrug efflux transporter AcrB pore domain like"/>
    <property type="match status" value="1"/>
</dbReference>
<evidence type="ECO:0000256" key="1">
    <source>
        <dbReference type="SAM" id="Phobius"/>
    </source>
</evidence>
<feature type="transmembrane region" description="Helical" evidence="1">
    <location>
        <begin position="937"/>
        <end position="962"/>
    </location>
</feature>
<feature type="transmembrane region" description="Helical" evidence="1">
    <location>
        <begin position="886"/>
        <end position="903"/>
    </location>
</feature>
<evidence type="ECO:0000313" key="3">
    <source>
        <dbReference type="Proteomes" id="UP001333710"/>
    </source>
</evidence>
<feature type="transmembrane region" description="Helical" evidence="1">
    <location>
        <begin position="1009"/>
        <end position="1036"/>
    </location>
</feature>
<dbReference type="Gene3D" id="3.30.70.1440">
    <property type="entry name" value="Multidrug efflux transporter AcrB pore domain"/>
    <property type="match status" value="1"/>
</dbReference>
<dbReference type="KEGG" id="pmaw:MACH26_08520"/>
<dbReference type="InterPro" id="IPR027463">
    <property type="entry name" value="AcrB_DN_DC_subdom"/>
</dbReference>